<keyword evidence="5" id="KW-1185">Reference proteome</keyword>
<dbReference type="InterPro" id="IPR051331">
    <property type="entry name" value="Chorismate_mutase-related"/>
</dbReference>
<dbReference type="GO" id="GO:0046417">
    <property type="term" value="P:chorismate metabolic process"/>
    <property type="evidence" value="ECO:0007669"/>
    <property type="project" value="InterPro"/>
</dbReference>
<evidence type="ECO:0000256" key="2">
    <source>
        <dbReference type="SAM" id="Coils"/>
    </source>
</evidence>
<dbReference type="InterPro" id="IPR011279">
    <property type="entry name" value="Chorismate_mutase_GmP"/>
</dbReference>
<protein>
    <submittedName>
        <fullName evidence="4">Chorismate mutase</fullName>
    </submittedName>
</protein>
<dbReference type="Gene3D" id="1.20.59.10">
    <property type="entry name" value="Chorismate mutase"/>
    <property type="match status" value="1"/>
</dbReference>
<dbReference type="InterPro" id="IPR036979">
    <property type="entry name" value="CM_dom_sf"/>
</dbReference>
<dbReference type="STRING" id="118967.SAMN02745191_2070"/>
<dbReference type="Proteomes" id="UP000243297">
    <property type="component" value="Unassembled WGS sequence"/>
</dbReference>
<gene>
    <name evidence="4" type="ORF">SAMN02745191_2070</name>
</gene>
<dbReference type="GO" id="GO:0004106">
    <property type="term" value="F:chorismate mutase activity"/>
    <property type="evidence" value="ECO:0007669"/>
    <property type="project" value="InterPro"/>
</dbReference>
<dbReference type="NCBIfam" id="TIGR01805">
    <property type="entry name" value="CM_mono_grmpos"/>
    <property type="match status" value="1"/>
</dbReference>
<proteinExistence type="predicted"/>
<evidence type="ECO:0000256" key="1">
    <source>
        <dbReference type="ARBA" id="ARBA00023235"/>
    </source>
</evidence>
<dbReference type="GO" id="GO:0009697">
    <property type="term" value="P:salicylic acid biosynthetic process"/>
    <property type="evidence" value="ECO:0007669"/>
    <property type="project" value="TreeGrafter"/>
</dbReference>
<evidence type="ECO:0000259" key="3">
    <source>
        <dbReference type="PROSITE" id="PS51168"/>
    </source>
</evidence>
<evidence type="ECO:0000313" key="5">
    <source>
        <dbReference type="Proteomes" id="UP000243297"/>
    </source>
</evidence>
<name>A0A1T4PLE9_9FIRM</name>
<keyword evidence="1" id="KW-0413">Isomerase</keyword>
<reference evidence="5" key="1">
    <citation type="submission" date="2017-02" db="EMBL/GenBank/DDBJ databases">
        <authorList>
            <person name="Varghese N."/>
            <person name="Submissions S."/>
        </authorList>
    </citation>
    <scope>NUCLEOTIDE SEQUENCE [LARGE SCALE GENOMIC DNA]</scope>
    <source>
        <strain evidence="5">ATCC 25662</strain>
    </source>
</reference>
<feature type="domain" description="Chorismate mutase" evidence="3">
    <location>
        <begin position="1"/>
        <end position="84"/>
    </location>
</feature>
<organism evidence="4 5">
    <name type="scientific">Anaerorhabdus furcosa</name>
    <dbReference type="NCBI Taxonomy" id="118967"/>
    <lineage>
        <taxon>Bacteria</taxon>
        <taxon>Bacillati</taxon>
        <taxon>Bacillota</taxon>
        <taxon>Erysipelotrichia</taxon>
        <taxon>Erysipelotrichales</taxon>
        <taxon>Erysipelotrichaceae</taxon>
        <taxon>Anaerorhabdus</taxon>
    </lineage>
</organism>
<dbReference type="SMART" id="SM00830">
    <property type="entry name" value="CM_2"/>
    <property type="match status" value="1"/>
</dbReference>
<dbReference type="OrthoDB" id="9802281at2"/>
<dbReference type="RefSeq" id="WP_078712467.1">
    <property type="nucleotide sequence ID" value="NZ_FUWY01000006.1"/>
</dbReference>
<dbReference type="InterPro" id="IPR002701">
    <property type="entry name" value="CM_II_prokaryot"/>
</dbReference>
<dbReference type="InterPro" id="IPR036263">
    <property type="entry name" value="Chorismate_II_sf"/>
</dbReference>
<feature type="coiled-coil region" evidence="2">
    <location>
        <begin position="4"/>
        <end position="63"/>
    </location>
</feature>
<dbReference type="PANTHER" id="PTHR38041">
    <property type="entry name" value="CHORISMATE MUTASE"/>
    <property type="match status" value="1"/>
</dbReference>
<keyword evidence="2" id="KW-0175">Coiled coil</keyword>
<dbReference type="AlphaFoldDB" id="A0A1T4PLE9"/>
<dbReference type="SUPFAM" id="SSF48600">
    <property type="entry name" value="Chorismate mutase II"/>
    <property type="match status" value="1"/>
</dbReference>
<sequence>MLNLEEARVIINEVDEEMAKLFEKRMKAVEHVVHYKMENNLPILDAKREAEVIERNINRLENEELKPYFKEFLEKSMEVSRNYQQSIIDSSKK</sequence>
<dbReference type="PANTHER" id="PTHR38041:SF1">
    <property type="entry name" value="CHORISMATE MUTASE"/>
    <property type="match status" value="1"/>
</dbReference>
<dbReference type="EMBL" id="FUWY01000006">
    <property type="protein sequence ID" value="SJZ91718.1"/>
    <property type="molecule type" value="Genomic_DNA"/>
</dbReference>
<dbReference type="Pfam" id="PF01817">
    <property type="entry name" value="CM_2"/>
    <property type="match status" value="1"/>
</dbReference>
<dbReference type="PROSITE" id="PS51168">
    <property type="entry name" value="CHORISMATE_MUT_2"/>
    <property type="match status" value="1"/>
</dbReference>
<accession>A0A1T4PLE9</accession>
<evidence type="ECO:0000313" key="4">
    <source>
        <dbReference type="EMBL" id="SJZ91718.1"/>
    </source>
</evidence>